<protein>
    <submittedName>
        <fullName evidence="1">Uncharacterized protein</fullName>
    </submittedName>
</protein>
<evidence type="ECO:0000313" key="1">
    <source>
        <dbReference type="EMBL" id="PIS07247.1"/>
    </source>
</evidence>
<dbReference type="Proteomes" id="UP000231162">
    <property type="component" value="Unassembled WGS sequence"/>
</dbReference>
<name>A0A2M6R9T4_9BACT</name>
<gene>
    <name evidence="1" type="ORF">COT79_00220</name>
</gene>
<dbReference type="EMBL" id="PEZX01000005">
    <property type="protein sequence ID" value="PIS07247.1"/>
    <property type="molecule type" value="Genomic_DNA"/>
</dbReference>
<sequence>MFKGIRVAYQQPTSSVYPCNYCTETKDITNTVVAPVVLDSHGRILKTRICHTCVNEHDDGILFLEVPGGDVSMIGITTKELIERHRN</sequence>
<dbReference type="AlphaFoldDB" id="A0A2M6R9T4"/>
<accession>A0A2M6R9T4</accession>
<proteinExistence type="predicted"/>
<comment type="caution">
    <text evidence="1">The sequence shown here is derived from an EMBL/GenBank/DDBJ whole genome shotgun (WGS) entry which is preliminary data.</text>
</comment>
<reference evidence="2" key="1">
    <citation type="submission" date="2017-09" db="EMBL/GenBank/DDBJ databases">
        <title>Depth-based differentiation of microbial function through sediment-hosted aquifers and enrichment of novel symbionts in the deep terrestrial subsurface.</title>
        <authorList>
            <person name="Probst A.J."/>
            <person name="Ladd B."/>
            <person name="Jarett J.K."/>
            <person name="Geller-Mcgrath D.E."/>
            <person name="Sieber C.M.K."/>
            <person name="Emerson J.B."/>
            <person name="Anantharaman K."/>
            <person name="Thomas B.C."/>
            <person name="Malmstrom R."/>
            <person name="Stieglmeier M."/>
            <person name="Klingl A."/>
            <person name="Woyke T."/>
            <person name="Ryan C.M."/>
            <person name="Banfield J.F."/>
        </authorList>
    </citation>
    <scope>NUCLEOTIDE SEQUENCE [LARGE SCALE GENOMIC DNA]</scope>
</reference>
<evidence type="ECO:0000313" key="2">
    <source>
        <dbReference type="Proteomes" id="UP000231162"/>
    </source>
</evidence>
<organism evidence="1 2">
    <name type="scientific">Candidatus Berkelbacteria bacterium CG10_big_fil_rev_8_21_14_0_10_43_14</name>
    <dbReference type="NCBI Taxonomy" id="1974515"/>
    <lineage>
        <taxon>Bacteria</taxon>
        <taxon>Candidatus Berkelbacteria</taxon>
    </lineage>
</organism>